<feature type="transmembrane region" description="Helical" evidence="1">
    <location>
        <begin position="155"/>
        <end position="176"/>
    </location>
</feature>
<dbReference type="InterPro" id="IPR010559">
    <property type="entry name" value="Sig_transdc_His_kin_internal"/>
</dbReference>
<proteinExistence type="predicted"/>
<gene>
    <name evidence="3" type="ORF">H9816_04245</name>
</gene>
<evidence type="ECO:0000256" key="1">
    <source>
        <dbReference type="SAM" id="Phobius"/>
    </source>
</evidence>
<feature type="transmembrane region" description="Helical" evidence="1">
    <location>
        <begin position="75"/>
        <end position="95"/>
    </location>
</feature>
<name>A0A9D2DDY8_9BACT</name>
<dbReference type="PANTHER" id="PTHR34220:SF7">
    <property type="entry name" value="SENSOR HISTIDINE KINASE YPDA"/>
    <property type="match status" value="1"/>
</dbReference>
<comment type="caution">
    <text evidence="3">The sequence shown here is derived from an EMBL/GenBank/DDBJ whole genome shotgun (WGS) entry which is preliminary data.</text>
</comment>
<keyword evidence="3" id="KW-0418">Kinase</keyword>
<protein>
    <submittedName>
        <fullName evidence="3">Histidine kinase</fullName>
    </submittedName>
</protein>
<dbReference type="InterPro" id="IPR036890">
    <property type="entry name" value="HATPase_C_sf"/>
</dbReference>
<keyword evidence="1" id="KW-0472">Membrane</keyword>
<dbReference type="SUPFAM" id="SSF55874">
    <property type="entry name" value="ATPase domain of HSP90 chaperone/DNA topoisomerase II/histidine kinase"/>
    <property type="match status" value="1"/>
</dbReference>
<accession>A0A9D2DDY8</accession>
<keyword evidence="1" id="KW-0812">Transmembrane</keyword>
<feature type="transmembrane region" description="Helical" evidence="1">
    <location>
        <begin position="12"/>
        <end position="33"/>
    </location>
</feature>
<feature type="transmembrane region" description="Helical" evidence="1">
    <location>
        <begin position="45"/>
        <end position="63"/>
    </location>
</feature>
<dbReference type="PANTHER" id="PTHR34220">
    <property type="entry name" value="SENSOR HISTIDINE KINASE YPDA"/>
    <property type="match status" value="1"/>
</dbReference>
<dbReference type="GO" id="GO:0000155">
    <property type="term" value="F:phosphorelay sensor kinase activity"/>
    <property type="evidence" value="ECO:0007669"/>
    <property type="project" value="InterPro"/>
</dbReference>
<dbReference type="EMBL" id="DXCC01000013">
    <property type="protein sequence ID" value="HIZ15102.1"/>
    <property type="molecule type" value="Genomic_DNA"/>
</dbReference>
<dbReference type="InterPro" id="IPR050640">
    <property type="entry name" value="Bact_2-comp_sensor_kinase"/>
</dbReference>
<reference evidence="3" key="2">
    <citation type="submission" date="2021-04" db="EMBL/GenBank/DDBJ databases">
        <authorList>
            <person name="Gilroy R."/>
        </authorList>
    </citation>
    <scope>NUCLEOTIDE SEQUENCE</scope>
    <source>
        <strain evidence="3">ChiHjej11B10-19426</strain>
    </source>
</reference>
<feature type="domain" description="Signal transduction histidine kinase internal region" evidence="2">
    <location>
        <begin position="195"/>
        <end position="272"/>
    </location>
</feature>
<evidence type="ECO:0000313" key="3">
    <source>
        <dbReference type="EMBL" id="HIZ15102.1"/>
    </source>
</evidence>
<sequence length="389" mass="45437">MKRHPSPTVLENGIYALIWLIVALIPLFGYYDAAEGIYWKEVIRFWQRVVPFFVLFLVNNYLLTRYFLTRKRSGLYVVVMLAFVIVLFVVAPALFGRQTPRPIPRFVESPTAPPVNLYKGLPFLPGWSDVFPEEMRPILDRRPPWHPTLFKWERLFNDCLLAMLLIGFNIAIRLLFQSMQDARRLRELESQNLKAELQYLKMQVNPHFFMNTLNNIHALIDIDAEKAKETVIDLSRIMRYVLYDADRPTVPLRKEVEFIGNYIELMLSRYRPELLDLRTAYPAEIPDVQIPPLLLVTLIENAFKHGISYRHPSFIHTELTLEQGWIVYTVCNSTTDKPASSNGVGLEILRRRLSLLYEGKQTFSVEQQEGTFRATLRIPIEYAHTLYSD</sequence>
<dbReference type="AlphaFoldDB" id="A0A9D2DDY8"/>
<evidence type="ECO:0000259" key="2">
    <source>
        <dbReference type="Pfam" id="PF06580"/>
    </source>
</evidence>
<keyword evidence="1" id="KW-1133">Transmembrane helix</keyword>
<organism evidence="3 4">
    <name type="scientific">Candidatus Tidjanibacter faecipullorum</name>
    <dbReference type="NCBI Taxonomy" id="2838766"/>
    <lineage>
        <taxon>Bacteria</taxon>
        <taxon>Pseudomonadati</taxon>
        <taxon>Bacteroidota</taxon>
        <taxon>Bacteroidia</taxon>
        <taxon>Bacteroidales</taxon>
        <taxon>Rikenellaceae</taxon>
        <taxon>Tidjanibacter</taxon>
    </lineage>
</organism>
<dbReference type="Proteomes" id="UP000824014">
    <property type="component" value="Unassembled WGS sequence"/>
</dbReference>
<dbReference type="Pfam" id="PF06580">
    <property type="entry name" value="His_kinase"/>
    <property type="match status" value="1"/>
</dbReference>
<dbReference type="Gene3D" id="3.30.565.10">
    <property type="entry name" value="Histidine kinase-like ATPase, C-terminal domain"/>
    <property type="match status" value="1"/>
</dbReference>
<evidence type="ECO:0000313" key="4">
    <source>
        <dbReference type="Proteomes" id="UP000824014"/>
    </source>
</evidence>
<keyword evidence="3" id="KW-0808">Transferase</keyword>
<dbReference type="GO" id="GO:0016020">
    <property type="term" value="C:membrane"/>
    <property type="evidence" value="ECO:0007669"/>
    <property type="project" value="InterPro"/>
</dbReference>
<reference evidence="3" key="1">
    <citation type="journal article" date="2021" name="PeerJ">
        <title>Extensive microbial diversity within the chicken gut microbiome revealed by metagenomics and culture.</title>
        <authorList>
            <person name="Gilroy R."/>
            <person name="Ravi A."/>
            <person name="Getino M."/>
            <person name="Pursley I."/>
            <person name="Horton D.L."/>
            <person name="Alikhan N.F."/>
            <person name="Baker D."/>
            <person name="Gharbi K."/>
            <person name="Hall N."/>
            <person name="Watson M."/>
            <person name="Adriaenssens E.M."/>
            <person name="Foster-Nyarko E."/>
            <person name="Jarju S."/>
            <person name="Secka A."/>
            <person name="Antonio M."/>
            <person name="Oren A."/>
            <person name="Chaudhuri R.R."/>
            <person name="La Ragione R."/>
            <person name="Hildebrand F."/>
            <person name="Pallen M.J."/>
        </authorList>
    </citation>
    <scope>NUCLEOTIDE SEQUENCE</scope>
    <source>
        <strain evidence="3">ChiHjej11B10-19426</strain>
    </source>
</reference>